<comment type="catalytic activity">
    <reaction evidence="12">
        <text>Mg(2+)(in) = Mg(2+)(out)</text>
        <dbReference type="Rhea" id="RHEA:29827"/>
        <dbReference type="ChEBI" id="CHEBI:18420"/>
    </reaction>
</comment>
<keyword evidence="15" id="KW-1185">Reference proteome</keyword>
<dbReference type="Proteomes" id="UP000594034">
    <property type="component" value="Chromosome"/>
</dbReference>
<keyword evidence="5 13" id="KW-1003">Cell membrane</keyword>
<evidence type="ECO:0000256" key="13">
    <source>
        <dbReference type="RuleBase" id="RU362010"/>
    </source>
</evidence>
<keyword evidence="9 13" id="KW-1133">Transmembrane helix</keyword>
<feature type="transmembrane region" description="Helical" evidence="13">
    <location>
        <begin position="254"/>
        <end position="277"/>
    </location>
</feature>
<organism evidence="14 15">
    <name type="scientific">Aeromonas simiae</name>
    <dbReference type="NCBI Taxonomy" id="218936"/>
    <lineage>
        <taxon>Bacteria</taxon>
        <taxon>Pseudomonadati</taxon>
        <taxon>Pseudomonadota</taxon>
        <taxon>Gammaproteobacteria</taxon>
        <taxon>Aeromonadales</taxon>
        <taxon>Aeromonadaceae</taxon>
        <taxon>Aeromonas</taxon>
    </lineage>
</organism>
<keyword evidence="4 13" id="KW-0813">Transport</keyword>
<dbReference type="OrthoDB" id="9803416at2"/>
<evidence type="ECO:0000256" key="3">
    <source>
        <dbReference type="ARBA" id="ARBA00019439"/>
    </source>
</evidence>
<dbReference type="SUPFAM" id="SSF144083">
    <property type="entry name" value="Magnesium transport protein CorA, transmembrane region"/>
    <property type="match status" value="1"/>
</dbReference>
<dbReference type="SUPFAM" id="SSF143865">
    <property type="entry name" value="CorA soluble domain-like"/>
    <property type="match status" value="1"/>
</dbReference>
<evidence type="ECO:0000256" key="7">
    <source>
        <dbReference type="ARBA" id="ARBA00022692"/>
    </source>
</evidence>
<evidence type="ECO:0000256" key="10">
    <source>
        <dbReference type="ARBA" id="ARBA00023065"/>
    </source>
</evidence>
<keyword evidence="11 13" id="KW-0472">Membrane</keyword>
<evidence type="ECO:0000256" key="12">
    <source>
        <dbReference type="ARBA" id="ARBA00034269"/>
    </source>
</evidence>
<sequence length="315" mass="36707">MITAYILNNQVLDIHTLGPDDVLPDNTIWLDVYKPDDEEREWLTGLFLEEVPDKEELDDIEASARFYWDTDGLHIHSLFPQRIGRDTKGVHVSFTLRSNLLISIREEDIGLVRLLRHYMRQDRLEVEDAFDVLLEVQNLKVEYLSDLIEDGYKTLEGTADQVFDANQLTPMLKELIAQEETNGQIRLSLHDTRRALRFLKRSLRQRMSNEQAKWIDEMLHDVESLLPHTQFIFDKINFQLEAAMGVTNLEQNKVIKIFSVAAVVFLPPTLIASIYGMNFAHMEELAWDYGYPMSLGLMMLSAFGTYFFFKRKGWL</sequence>
<keyword evidence="7 13" id="KW-0812">Transmembrane</keyword>
<evidence type="ECO:0000256" key="11">
    <source>
        <dbReference type="ARBA" id="ARBA00023136"/>
    </source>
</evidence>
<dbReference type="InterPro" id="IPR045861">
    <property type="entry name" value="CorA_cytoplasmic_dom"/>
</dbReference>
<evidence type="ECO:0000256" key="8">
    <source>
        <dbReference type="ARBA" id="ARBA00022842"/>
    </source>
</evidence>
<evidence type="ECO:0000256" key="2">
    <source>
        <dbReference type="ARBA" id="ARBA00009765"/>
    </source>
</evidence>
<dbReference type="NCBIfam" id="TIGR00383">
    <property type="entry name" value="corA"/>
    <property type="match status" value="1"/>
</dbReference>
<keyword evidence="8 13" id="KW-0460">Magnesium</keyword>
<dbReference type="AlphaFoldDB" id="A0A5J6WXB8"/>
<dbReference type="PANTHER" id="PTHR47685:SF1">
    <property type="entry name" value="MAGNESIUM TRANSPORT PROTEIN CORA"/>
    <property type="match status" value="1"/>
</dbReference>
<feature type="transmembrane region" description="Helical" evidence="13">
    <location>
        <begin position="289"/>
        <end position="309"/>
    </location>
</feature>
<dbReference type="PANTHER" id="PTHR47685">
    <property type="entry name" value="MAGNESIUM TRANSPORT PROTEIN CORA"/>
    <property type="match status" value="1"/>
</dbReference>
<dbReference type="GO" id="GO:0005886">
    <property type="term" value="C:plasma membrane"/>
    <property type="evidence" value="ECO:0007669"/>
    <property type="project" value="UniProtKB-SubCell"/>
</dbReference>
<evidence type="ECO:0000313" key="15">
    <source>
        <dbReference type="Proteomes" id="UP000594034"/>
    </source>
</evidence>
<dbReference type="GO" id="GO:0015095">
    <property type="term" value="F:magnesium ion transmembrane transporter activity"/>
    <property type="evidence" value="ECO:0007669"/>
    <property type="project" value="UniProtKB-UniRule"/>
</dbReference>
<comment type="subcellular location">
    <subcellularLocation>
        <location evidence="1">Cell inner membrane</location>
        <topology evidence="1">Multi-pass membrane protein</topology>
    </subcellularLocation>
    <subcellularLocation>
        <location evidence="13">Membrane</location>
        <topology evidence="13">Multi-pass membrane protein</topology>
    </subcellularLocation>
</comment>
<gene>
    <name evidence="13 14" type="primary">corA</name>
    <name evidence="14" type="ORF">FE240_09170</name>
</gene>
<dbReference type="KEGG" id="asim:FE240_09170"/>
<dbReference type="InterPro" id="IPR050829">
    <property type="entry name" value="CorA_MIT"/>
</dbReference>
<dbReference type="InterPro" id="IPR045863">
    <property type="entry name" value="CorA_TM1_TM2"/>
</dbReference>
<evidence type="ECO:0000256" key="6">
    <source>
        <dbReference type="ARBA" id="ARBA00022519"/>
    </source>
</evidence>
<comment type="similarity">
    <text evidence="2 13">Belongs to the CorA metal ion transporter (MIT) (TC 1.A.35) family.</text>
</comment>
<evidence type="ECO:0000256" key="5">
    <source>
        <dbReference type="ARBA" id="ARBA00022475"/>
    </source>
</evidence>
<evidence type="ECO:0000256" key="9">
    <source>
        <dbReference type="ARBA" id="ARBA00022989"/>
    </source>
</evidence>
<dbReference type="FunFam" id="1.20.58.340:FF:000001">
    <property type="entry name" value="Magnesium transport protein CorA"/>
    <property type="match status" value="1"/>
</dbReference>
<dbReference type="GO" id="GO:0015099">
    <property type="term" value="F:nickel cation transmembrane transporter activity"/>
    <property type="evidence" value="ECO:0007669"/>
    <property type="project" value="TreeGrafter"/>
</dbReference>
<dbReference type="EMBL" id="CP040449">
    <property type="protein sequence ID" value="QFI54841.1"/>
    <property type="molecule type" value="Genomic_DNA"/>
</dbReference>
<reference evidence="14 15" key="1">
    <citation type="submission" date="2019-05" db="EMBL/GenBank/DDBJ databases">
        <title>OXA-830, a novel chromosomally encoded expanded-spectrum class D beta-lactamase in Aeromonas simiae.</title>
        <authorList>
            <person name="Zhou W."/>
            <person name="Chen Q."/>
        </authorList>
    </citation>
    <scope>NUCLEOTIDE SEQUENCE [LARGE SCALE GENOMIC DNA]</scope>
    <source>
        <strain evidence="14 15">A6</strain>
    </source>
</reference>
<comment type="function">
    <text evidence="13">Mediates influx of magnesium ions.</text>
</comment>
<protein>
    <recommendedName>
        <fullName evidence="3 13">Magnesium transport protein CorA</fullName>
    </recommendedName>
</protein>
<name>A0A5J6WXB8_9GAMM</name>
<evidence type="ECO:0000256" key="4">
    <source>
        <dbReference type="ARBA" id="ARBA00022448"/>
    </source>
</evidence>
<keyword evidence="10 13" id="KW-0406">Ion transport</keyword>
<dbReference type="InterPro" id="IPR004488">
    <property type="entry name" value="Mg/Co-transport_prot_CorA"/>
</dbReference>
<dbReference type="RefSeq" id="WP_042045281.1">
    <property type="nucleotide sequence ID" value="NZ_CDBY01000023.1"/>
</dbReference>
<keyword evidence="6" id="KW-0997">Cell inner membrane</keyword>
<evidence type="ECO:0000256" key="1">
    <source>
        <dbReference type="ARBA" id="ARBA00004429"/>
    </source>
</evidence>
<accession>A0A5J6WXB8</accession>
<dbReference type="Pfam" id="PF01544">
    <property type="entry name" value="CorA"/>
    <property type="match status" value="1"/>
</dbReference>
<dbReference type="CDD" id="cd12835">
    <property type="entry name" value="EcCorA-like_1"/>
    <property type="match status" value="1"/>
</dbReference>
<dbReference type="InterPro" id="IPR002523">
    <property type="entry name" value="MgTranspt_CorA/ZnTranspt_ZntB"/>
</dbReference>
<dbReference type="GO" id="GO:0015087">
    <property type="term" value="F:cobalt ion transmembrane transporter activity"/>
    <property type="evidence" value="ECO:0007669"/>
    <property type="project" value="UniProtKB-UniRule"/>
</dbReference>
<evidence type="ECO:0000313" key="14">
    <source>
        <dbReference type="EMBL" id="QFI54841.1"/>
    </source>
</evidence>
<dbReference type="Gene3D" id="1.20.58.340">
    <property type="entry name" value="Magnesium transport protein CorA, transmembrane region"/>
    <property type="match status" value="1"/>
</dbReference>
<proteinExistence type="inferred from homology"/>